<dbReference type="PANTHER" id="PTHR28094:SF2">
    <property type="entry name" value="BACTERIOPHAGE T5 ORF172 DNA-BINDING DOMAIN-CONTAINING PROTEIN"/>
    <property type="match status" value="1"/>
</dbReference>
<dbReference type="AlphaFoldDB" id="A0AAN7TJD1"/>
<dbReference type="InterPro" id="IPR018306">
    <property type="entry name" value="Phage_T5_Orf172_DNA-bd"/>
</dbReference>
<comment type="caution">
    <text evidence="3">The sequence shown here is derived from an EMBL/GenBank/DDBJ whole genome shotgun (WGS) entry which is preliminary data.</text>
</comment>
<sequence>MPSFGQTPEALLGRNDSKNPSTTCKGLTSSGRPCRRALASPKSSPLHKRKDSALGGVVAIVQEDGEDQEADFYCWQHKDQAIAKVEDVRRQGRGERPSRRSTELFHLKEKSSIDTMVVRLGLDPTADREGRRTKPTRNPRPPRATDAQDYASRPARLTAQTASYAYNDSDPPPRRKVKKTGFWAPLCCVVSEQDDYVEVVRHKKRDERNRPVGAPSPQPPLTASMPDRTSEHSLPRRPAAQPRSSSNAHTTHLLSLIPQHLSPQTTSALLMELIKPINPHDEEGYIYVFWLTPQSKAAPTEDTARSLLSPGHSSRARRVSDVMSEFSFDGSEPEKRGEKSIMLKIGRANNVTRRMNEWQRQCGYALNLVRWYPYVSSSPQPSPRREAPPLYPSLGQLTPESRGQGDGVRKVRCVKRVERLIQLELQDQQVKRQCGACGKEHREWFEVEASQAGIRGVDGCVRRWIEWAERQSNGS</sequence>
<dbReference type="PANTHER" id="PTHR28094">
    <property type="entry name" value="MEIOTICALLY UP-REGULATED GENE 113 PROTEIN"/>
    <property type="match status" value="1"/>
</dbReference>
<feature type="region of interest" description="Disordered" evidence="1">
    <location>
        <begin position="1"/>
        <end position="54"/>
    </location>
</feature>
<feature type="region of interest" description="Disordered" evidence="1">
    <location>
        <begin position="202"/>
        <end position="249"/>
    </location>
</feature>
<feature type="domain" description="Bacteriophage T5 Orf172 DNA-binding" evidence="2">
    <location>
        <begin position="337"/>
        <end position="464"/>
    </location>
</feature>
<proteinExistence type="predicted"/>
<dbReference type="SMART" id="SM00974">
    <property type="entry name" value="T5orf172"/>
    <property type="match status" value="1"/>
</dbReference>
<gene>
    <name evidence="3" type="ORF">LTR62_006997</name>
</gene>
<dbReference type="EMBL" id="JAVRRL010000064">
    <property type="protein sequence ID" value="KAK5109438.1"/>
    <property type="molecule type" value="Genomic_DNA"/>
</dbReference>
<evidence type="ECO:0000256" key="1">
    <source>
        <dbReference type="SAM" id="MobiDB-lite"/>
    </source>
</evidence>
<evidence type="ECO:0000313" key="3">
    <source>
        <dbReference type="EMBL" id="KAK5109438.1"/>
    </source>
</evidence>
<dbReference type="Pfam" id="PF10544">
    <property type="entry name" value="T5orf172"/>
    <property type="match status" value="1"/>
</dbReference>
<organism evidence="3 4">
    <name type="scientific">Meristemomyces frigidus</name>
    <dbReference type="NCBI Taxonomy" id="1508187"/>
    <lineage>
        <taxon>Eukaryota</taxon>
        <taxon>Fungi</taxon>
        <taxon>Dikarya</taxon>
        <taxon>Ascomycota</taxon>
        <taxon>Pezizomycotina</taxon>
        <taxon>Dothideomycetes</taxon>
        <taxon>Dothideomycetidae</taxon>
        <taxon>Mycosphaerellales</taxon>
        <taxon>Teratosphaeriaceae</taxon>
        <taxon>Meristemomyces</taxon>
    </lineage>
</organism>
<dbReference type="InterPro" id="IPR053006">
    <property type="entry name" value="Meiosis_regulatory"/>
</dbReference>
<name>A0AAN7TJD1_9PEZI</name>
<feature type="region of interest" description="Disordered" evidence="1">
    <location>
        <begin position="378"/>
        <end position="405"/>
    </location>
</feature>
<evidence type="ECO:0000259" key="2">
    <source>
        <dbReference type="SMART" id="SM00974"/>
    </source>
</evidence>
<accession>A0AAN7TJD1</accession>
<feature type="region of interest" description="Disordered" evidence="1">
    <location>
        <begin position="122"/>
        <end position="154"/>
    </location>
</feature>
<dbReference type="Proteomes" id="UP001310890">
    <property type="component" value="Unassembled WGS sequence"/>
</dbReference>
<reference evidence="3" key="1">
    <citation type="submission" date="2023-08" db="EMBL/GenBank/DDBJ databases">
        <title>Black Yeasts Isolated from many extreme environments.</title>
        <authorList>
            <person name="Coleine C."/>
            <person name="Stajich J.E."/>
            <person name="Selbmann L."/>
        </authorList>
    </citation>
    <scope>NUCLEOTIDE SEQUENCE</scope>
    <source>
        <strain evidence="3">CCFEE 5401</strain>
    </source>
</reference>
<evidence type="ECO:0000313" key="4">
    <source>
        <dbReference type="Proteomes" id="UP001310890"/>
    </source>
</evidence>
<protein>
    <recommendedName>
        <fullName evidence="2">Bacteriophage T5 Orf172 DNA-binding domain-containing protein</fullName>
    </recommendedName>
</protein>
<feature type="compositionally biased region" description="Polar residues" evidence="1">
    <location>
        <begin position="18"/>
        <end position="31"/>
    </location>
</feature>